<dbReference type="GO" id="GO:0005886">
    <property type="term" value="C:plasma membrane"/>
    <property type="evidence" value="ECO:0007669"/>
    <property type="project" value="UniProtKB-SubCell"/>
</dbReference>
<dbReference type="SUPFAM" id="SSF90123">
    <property type="entry name" value="ABC transporter transmembrane region"/>
    <property type="match status" value="1"/>
</dbReference>
<dbReference type="InterPro" id="IPR036640">
    <property type="entry name" value="ABC1_TM_sf"/>
</dbReference>
<keyword evidence="6" id="KW-0067">ATP-binding</keyword>
<evidence type="ECO:0000259" key="10">
    <source>
        <dbReference type="PROSITE" id="PS50893"/>
    </source>
</evidence>
<comment type="subcellular location">
    <subcellularLocation>
        <location evidence="1">Cell membrane</location>
        <topology evidence="1">Multi-pass membrane protein</topology>
    </subcellularLocation>
</comment>
<dbReference type="InterPro" id="IPR017871">
    <property type="entry name" value="ABC_transporter-like_CS"/>
</dbReference>
<evidence type="ECO:0000256" key="3">
    <source>
        <dbReference type="ARBA" id="ARBA00022475"/>
    </source>
</evidence>
<dbReference type="InterPro" id="IPR003439">
    <property type="entry name" value="ABC_transporter-like_ATP-bd"/>
</dbReference>
<dbReference type="EMBL" id="VJMH01006880">
    <property type="protein sequence ID" value="KAF0687705.1"/>
    <property type="molecule type" value="Genomic_DNA"/>
</dbReference>
<reference evidence="12" key="2">
    <citation type="submission" date="2019-06" db="EMBL/GenBank/DDBJ databases">
        <title>Genomics analysis of Aphanomyces spp. identifies a new class of oomycete effector associated with host adaptation.</title>
        <authorList>
            <person name="Gaulin E."/>
        </authorList>
    </citation>
    <scope>NUCLEOTIDE SEQUENCE</scope>
    <source>
        <strain evidence="12">CBS 578.67</strain>
    </source>
</reference>
<evidence type="ECO:0000256" key="7">
    <source>
        <dbReference type="ARBA" id="ARBA00022989"/>
    </source>
</evidence>
<keyword evidence="14" id="KW-1185">Reference proteome</keyword>
<evidence type="ECO:0000313" key="14">
    <source>
        <dbReference type="Proteomes" id="UP000332933"/>
    </source>
</evidence>
<proteinExistence type="predicted"/>
<dbReference type="GO" id="GO:0015421">
    <property type="term" value="F:ABC-type oligopeptide transporter activity"/>
    <property type="evidence" value="ECO:0007669"/>
    <property type="project" value="TreeGrafter"/>
</dbReference>
<dbReference type="PROSITE" id="PS50893">
    <property type="entry name" value="ABC_TRANSPORTER_2"/>
    <property type="match status" value="1"/>
</dbReference>
<sequence>MGGLSLSINISLASVLWVGGSIIGNGALTTGELASFMMYSGFMCLGFAQLSTLAGKIRSTNDATQVLFDLLNDAPPTHSTATIEAVHGALAFDRVVFAYPDHSPLFREFSWAVPAGAMVALVGASGAGKSTLANILTRLVTPAGGRVLLDGVDIATLDKTFLRRTIGMEAAIFGQSIADNIRYADPAASHERVVAAATAAHAHEFIVALPHGYDTVVTPTSLSGGQKQRVALARALLSRPHVLVLDEATAALDGRTEHAIQDTLKQLRDITVVVIAHRLSTIRTCDSIAVLDDGAIIETGSYDQLNRDGTAFHSLVASHAIEATD</sequence>
<keyword evidence="4 9" id="KW-0812">Transmembrane</keyword>
<keyword evidence="2" id="KW-0813">Transport</keyword>
<dbReference type="PROSITE" id="PS50929">
    <property type="entry name" value="ABC_TM1F"/>
    <property type="match status" value="1"/>
</dbReference>
<dbReference type="GO" id="GO:0016887">
    <property type="term" value="F:ATP hydrolysis activity"/>
    <property type="evidence" value="ECO:0007669"/>
    <property type="project" value="InterPro"/>
</dbReference>
<dbReference type="Proteomes" id="UP000332933">
    <property type="component" value="Unassembled WGS sequence"/>
</dbReference>
<feature type="domain" description="ABC transporter" evidence="10">
    <location>
        <begin position="90"/>
        <end position="318"/>
    </location>
</feature>
<dbReference type="GO" id="GO:0005524">
    <property type="term" value="F:ATP binding"/>
    <property type="evidence" value="ECO:0007669"/>
    <property type="project" value="UniProtKB-KW"/>
</dbReference>
<evidence type="ECO:0000256" key="6">
    <source>
        <dbReference type="ARBA" id="ARBA00022840"/>
    </source>
</evidence>
<evidence type="ECO:0000259" key="11">
    <source>
        <dbReference type="PROSITE" id="PS50929"/>
    </source>
</evidence>
<feature type="domain" description="ABC transmembrane type-1" evidence="11">
    <location>
        <begin position="2"/>
        <end position="59"/>
    </location>
</feature>
<dbReference type="Pfam" id="PF00005">
    <property type="entry name" value="ABC_tran"/>
    <property type="match status" value="1"/>
</dbReference>
<dbReference type="PANTHER" id="PTHR43394:SF1">
    <property type="entry name" value="ATP-BINDING CASSETTE SUB-FAMILY B MEMBER 10, MITOCHONDRIAL"/>
    <property type="match status" value="1"/>
</dbReference>
<feature type="transmembrane region" description="Helical" evidence="9">
    <location>
        <begin position="6"/>
        <end position="24"/>
    </location>
</feature>
<dbReference type="PROSITE" id="PS00211">
    <property type="entry name" value="ABC_TRANSPORTER_1"/>
    <property type="match status" value="1"/>
</dbReference>
<dbReference type="FunFam" id="3.40.50.300:FF:000299">
    <property type="entry name" value="ABC transporter ATP-binding protein/permease"/>
    <property type="match status" value="1"/>
</dbReference>
<dbReference type="InterPro" id="IPR027417">
    <property type="entry name" value="P-loop_NTPase"/>
</dbReference>
<accession>A0A485LGG3</accession>
<reference evidence="13 14" key="1">
    <citation type="submission" date="2019-03" db="EMBL/GenBank/DDBJ databases">
        <authorList>
            <person name="Gaulin E."/>
            <person name="Dumas B."/>
        </authorList>
    </citation>
    <scope>NUCLEOTIDE SEQUENCE [LARGE SCALE GENOMIC DNA]</scope>
    <source>
        <strain evidence="13">CBS 568.67</strain>
    </source>
</reference>
<evidence type="ECO:0000256" key="2">
    <source>
        <dbReference type="ARBA" id="ARBA00022448"/>
    </source>
</evidence>
<gene>
    <name evidence="13" type="primary">Aste57867_20574</name>
    <name evidence="12" type="ORF">As57867_020507</name>
    <name evidence="13" type="ORF">ASTE57867_20574</name>
</gene>
<evidence type="ECO:0000256" key="4">
    <source>
        <dbReference type="ARBA" id="ARBA00022692"/>
    </source>
</evidence>
<dbReference type="SUPFAM" id="SSF52540">
    <property type="entry name" value="P-loop containing nucleoside triphosphate hydrolases"/>
    <property type="match status" value="1"/>
</dbReference>
<dbReference type="PANTHER" id="PTHR43394">
    <property type="entry name" value="ATP-DEPENDENT PERMEASE MDL1, MITOCHONDRIAL"/>
    <property type="match status" value="1"/>
</dbReference>
<organism evidence="13 14">
    <name type="scientific">Aphanomyces stellatus</name>
    <dbReference type="NCBI Taxonomy" id="120398"/>
    <lineage>
        <taxon>Eukaryota</taxon>
        <taxon>Sar</taxon>
        <taxon>Stramenopiles</taxon>
        <taxon>Oomycota</taxon>
        <taxon>Saprolegniomycetes</taxon>
        <taxon>Saprolegniales</taxon>
        <taxon>Verrucalvaceae</taxon>
        <taxon>Aphanomyces</taxon>
    </lineage>
</organism>
<evidence type="ECO:0000313" key="12">
    <source>
        <dbReference type="EMBL" id="KAF0687705.1"/>
    </source>
</evidence>
<protein>
    <submittedName>
        <fullName evidence="13">Aste57867_20574 protein</fullName>
    </submittedName>
</protein>
<keyword evidence="8 9" id="KW-0472">Membrane</keyword>
<dbReference type="InterPro" id="IPR003593">
    <property type="entry name" value="AAA+_ATPase"/>
</dbReference>
<dbReference type="InterPro" id="IPR011527">
    <property type="entry name" value="ABC1_TM_dom"/>
</dbReference>
<dbReference type="OrthoDB" id="6500128at2759"/>
<keyword evidence="5" id="KW-0547">Nucleotide-binding</keyword>
<evidence type="ECO:0000313" key="13">
    <source>
        <dbReference type="EMBL" id="VFT97255.1"/>
    </source>
</evidence>
<dbReference type="SMART" id="SM00382">
    <property type="entry name" value="AAA"/>
    <property type="match status" value="1"/>
</dbReference>
<dbReference type="EMBL" id="CAADRA010006906">
    <property type="protein sequence ID" value="VFT97255.1"/>
    <property type="molecule type" value="Genomic_DNA"/>
</dbReference>
<dbReference type="GO" id="GO:0005743">
    <property type="term" value="C:mitochondrial inner membrane"/>
    <property type="evidence" value="ECO:0007669"/>
    <property type="project" value="TreeGrafter"/>
</dbReference>
<keyword evidence="3" id="KW-1003">Cell membrane</keyword>
<dbReference type="Gene3D" id="3.40.50.300">
    <property type="entry name" value="P-loop containing nucleotide triphosphate hydrolases"/>
    <property type="match status" value="1"/>
</dbReference>
<evidence type="ECO:0000256" key="5">
    <source>
        <dbReference type="ARBA" id="ARBA00022741"/>
    </source>
</evidence>
<dbReference type="GO" id="GO:0090374">
    <property type="term" value="P:oligopeptide export from mitochondrion"/>
    <property type="evidence" value="ECO:0007669"/>
    <property type="project" value="TreeGrafter"/>
</dbReference>
<evidence type="ECO:0000256" key="9">
    <source>
        <dbReference type="SAM" id="Phobius"/>
    </source>
</evidence>
<evidence type="ECO:0000256" key="8">
    <source>
        <dbReference type="ARBA" id="ARBA00023136"/>
    </source>
</evidence>
<dbReference type="Gene3D" id="1.20.1560.10">
    <property type="entry name" value="ABC transporter type 1, transmembrane domain"/>
    <property type="match status" value="1"/>
</dbReference>
<keyword evidence="7 9" id="KW-1133">Transmembrane helix</keyword>
<evidence type="ECO:0000256" key="1">
    <source>
        <dbReference type="ARBA" id="ARBA00004651"/>
    </source>
</evidence>
<name>A0A485LGG3_9STRA</name>
<dbReference type="AlphaFoldDB" id="A0A485LGG3"/>
<dbReference type="InterPro" id="IPR039421">
    <property type="entry name" value="Type_1_exporter"/>
</dbReference>